<keyword evidence="3 7" id="KW-0863">Zinc-finger</keyword>
<feature type="compositionally biased region" description="Low complexity" evidence="8">
    <location>
        <begin position="558"/>
        <end position="588"/>
    </location>
</feature>
<feature type="compositionally biased region" description="Basic and acidic residues" evidence="8">
    <location>
        <begin position="516"/>
        <end position="541"/>
    </location>
</feature>
<evidence type="ECO:0000313" key="12">
    <source>
        <dbReference type="Proteomes" id="UP000472265"/>
    </source>
</evidence>
<dbReference type="InterPro" id="IPR013761">
    <property type="entry name" value="SAM/pointed_sf"/>
</dbReference>
<keyword evidence="6" id="KW-0539">Nucleus</keyword>
<proteinExistence type="predicted"/>
<dbReference type="PANTHER" id="PTHR12247">
    <property type="entry name" value="POLYCOMB GROUP PROTEIN"/>
    <property type="match status" value="1"/>
</dbReference>
<keyword evidence="4" id="KW-0862">Zinc</keyword>
<dbReference type="GO" id="GO:0042393">
    <property type="term" value="F:histone binding"/>
    <property type="evidence" value="ECO:0007669"/>
    <property type="project" value="TreeGrafter"/>
</dbReference>
<evidence type="ECO:0000256" key="3">
    <source>
        <dbReference type="ARBA" id="ARBA00022771"/>
    </source>
</evidence>
<dbReference type="InterPro" id="IPR012313">
    <property type="entry name" value="Znf_FCS"/>
</dbReference>
<dbReference type="GO" id="GO:0003682">
    <property type="term" value="F:chromatin binding"/>
    <property type="evidence" value="ECO:0007669"/>
    <property type="project" value="TreeGrafter"/>
</dbReference>
<evidence type="ECO:0000256" key="8">
    <source>
        <dbReference type="SAM" id="MobiDB-lite"/>
    </source>
</evidence>
<dbReference type="GeneTree" id="ENSGT00940000162952"/>
<evidence type="ECO:0000256" key="2">
    <source>
        <dbReference type="ARBA" id="ARBA00022723"/>
    </source>
</evidence>
<feature type="compositionally biased region" description="Acidic residues" evidence="8">
    <location>
        <begin position="794"/>
        <end position="807"/>
    </location>
</feature>
<reference evidence="11" key="3">
    <citation type="submission" date="2025-09" db="UniProtKB">
        <authorList>
            <consortium name="Ensembl"/>
        </authorList>
    </citation>
    <scope>IDENTIFICATION</scope>
</reference>
<dbReference type="Pfam" id="PF07647">
    <property type="entry name" value="SAM_2"/>
    <property type="match status" value="1"/>
</dbReference>
<feature type="compositionally biased region" description="Basic residues" evidence="8">
    <location>
        <begin position="758"/>
        <end position="770"/>
    </location>
</feature>
<reference evidence="11" key="1">
    <citation type="submission" date="2021-04" db="EMBL/GenBank/DDBJ databases">
        <authorList>
            <consortium name="Wellcome Sanger Institute Data Sharing"/>
        </authorList>
    </citation>
    <scope>NUCLEOTIDE SEQUENCE [LARGE SCALE GENOMIC DNA]</scope>
</reference>
<feature type="compositionally biased region" description="Pro residues" evidence="8">
    <location>
        <begin position="431"/>
        <end position="446"/>
    </location>
</feature>
<dbReference type="Pfam" id="PF21319">
    <property type="entry name" value="zf-FCS_1"/>
    <property type="match status" value="1"/>
</dbReference>
<gene>
    <name evidence="11" type="primary">phc3</name>
</gene>
<feature type="compositionally biased region" description="Acidic residues" evidence="8">
    <location>
        <begin position="676"/>
        <end position="696"/>
    </location>
</feature>
<dbReference type="PROSITE" id="PS50105">
    <property type="entry name" value="SAM_DOMAIN"/>
    <property type="match status" value="1"/>
</dbReference>
<protein>
    <recommendedName>
        <fullName evidence="13">Polyhomeotic homolog 3</fullName>
    </recommendedName>
</protein>
<dbReference type="Gene3D" id="1.10.150.50">
    <property type="entry name" value="Transcription Factor, Ets-1"/>
    <property type="match status" value="1"/>
</dbReference>
<feature type="compositionally biased region" description="Basic and acidic residues" evidence="8">
    <location>
        <begin position="1"/>
        <end position="12"/>
    </location>
</feature>
<evidence type="ECO:0000259" key="10">
    <source>
        <dbReference type="PROSITE" id="PS51024"/>
    </source>
</evidence>
<dbReference type="SUPFAM" id="SSF47769">
    <property type="entry name" value="SAM/Pointed domain"/>
    <property type="match status" value="1"/>
</dbReference>
<dbReference type="GO" id="GO:0003677">
    <property type="term" value="F:DNA binding"/>
    <property type="evidence" value="ECO:0007669"/>
    <property type="project" value="UniProtKB-KW"/>
</dbReference>
<evidence type="ECO:0000313" key="11">
    <source>
        <dbReference type="Ensembl" id="ENSSAUP00010068922.1"/>
    </source>
</evidence>
<keyword evidence="12" id="KW-1185">Reference proteome</keyword>
<feature type="compositionally biased region" description="Acidic residues" evidence="8">
    <location>
        <begin position="835"/>
        <end position="851"/>
    </location>
</feature>
<feature type="domain" description="FCS-type" evidence="10">
    <location>
        <begin position="707"/>
        <end position="741"/>
    </location>
</feature>
<reference evidence="11" key="2">
    <citation type="submission" date="2025-08" db="UniProtKB">
        <authorList>
            <consortium name="Ensembl"/>
        </authorList>
    </citation>
    <scope>IDENTIFICATION</scope>
</reference>
<dbReference type="PANTHER" id="PTHR12247:SF88">
    <property type="entry name" value="POLYHOMEOTIC-LIKE PROTEIN 3"/>
    <property type="match status" value="1"/>
</dbReference>
<dbReference type="OMA" id="DRHAVQX"/>
<dbReference type="GO" id="GO:0008270">
    <property type="term" value="F:zinc ion binding"/>
    <property type="evidence" value="ECO:0007669"/>
    <property type="project" value="UniProtKB-KW"/>
</dbReference>
<evidence type="ECO:0000256" key="4">
    <source>
        <dbReference type="ARBA" id="ARBA00022833"/>
    </source>
</evidence>
<evidence type="ECO:0008006" key="13">
    <source>
        <dbReference type="Google" id="ProtNLM"/>
    </source>
</evidence>
<feature type="region of interest" description="Disordered" evidence="8">
    <location>
        <begin position="505"/>
        <end position="623"/>
    </location>
</feature>
<feature type="region of interest" description="Disordered" evidence="8">
    <location>
        <begin position="671"/>
        <end position="696"/>
    </location>
</feature>
<dbReference type="PROSITE" id="PS51024">
    <property type="entry name" value="ZF_FCS"/>
    <property type="match status" value="1"/>
</dbReference>
<feature type="compositionally biased region" description="Basic and acidic residues" evidence="8">
    <location>
        <begin position="817"/>
        <end position="834"/>
    </location>
</feature>
<sequence length="1053" mass="114187">MDRQSPGEKQADTNRTVASTTPTTSAAITMATVSPSSSTTTTCTQVPSTSLSIISPDRQAVQVIQHAIHRPQSMAAQYLHQMYAAQQQHLMLQTAALQQHQHTPHLQSLATIQQASVCQRQSPSSSSSSLLHQPAGVSQNSITLPASQVTAQLIGRTQTSSSTGAATTISQQAMLLGNRPPNCNQAQMYLRTQMLILTPAATVAAVQSDLPAVTSCSSLPTSSQVQNLALRAHLPGALATAHSVILKPTTQSQALTPAASLSKTPVCSLKTNQLTDTSTETRPADVTRLASGPKIITPAYSPVQTHALVKQQLSCPPGQRMAHHQLIVQQATGGAPNHRQLQPIALRVAPQDTNSNPLPLSIKRLTSNQSQNNNDSRAPSSSSSSSSSSVTSVFASSAQTSIPAATVQPQPPPLVAAPQRRTSFPQVQNQRPPPPPPLVLPRLPQNPPASLQRLSLHSVQALAVQSGRVMLTEQELPVAEALVQMPYQNLPPPQTVAVDLKVHPVRRNETPSLGQTRKENGLIAEGRKEERSHSPQRDRTPKPLTGPPKQNGAAVMGSSSIISSRSVIRSPVVEEPSQLTTTSSNNSSNPPPPSPPLPPPIMPAAVRGPSQPPSSPASVPGSPERILTTHVLTHLVEGFVIREGLEPFPVVPSSLLADQQASLPECQEIQTNGDAAAEDSPLDADQSDSTDSEMENDCPAADVAELGESVAGVLQCEFCGSRGYAHTFLRSKRFCSMTCVRRFSVSCTKRITMLRAGRWGHRPAGRRGRPPSRVNGASREHFQRQARGSFGSEEAQEDQEEEEEDEPPVPMTTRLRKQAERVREREQERKQEREEEREEEEEEEGEEEEQTMTETITVSDGEEDDGCPSQWNVEQVFSYINSLPGGQDVAEAFRSQEIDGQALLLLTEDHLNGFVLIRIRMKHRPSFKFSHLDLDSYKERIMNAQPAVFCFFFLTPLPEISLLTPPAVPAVSPHTVSADFNTQTSSSFCLLSLSHCSDCSSLTPVIHLFQNGFKKKSFVSFVNKKKNTLKSHIIVQSQSLQKQNMTCYLSDDV</sequence>
<feature type="compositionally biased region" description="Polar residues" evidence="8">
    <location>
        <begin position="367"/>
        <end position="379"/>
    </location>
</feature>
<accession>A0A671Z1R7</accession>
<dbReference type="InterPro" id="IPR038603">
    <property type="entry name" value="Znf_FCS_sf"/>
</dbReference>
<dbReference type="Proteomes" id="UP000472265">
    <property type="component" value="Chromosome 21"/>
</dbReference>
<dbReference type="Gene3D" id="3.30.60.160">
    <property type="match status" value="1"/>
</dbReference>
<feature type="compositionally biased region" description="Pro residues" evidence="8">
    <location>
        <begin position="589"/>
        <end position="602"/>
    </location>
</feature>
<evidence type="ECO:0000259" key="9">
    <source>
        <dbReference type="PROSITE" id="PS50105"/>
    </source>
</evidence>
<evidence type="ECO:0000256" key="5">
    <source>
        <dbReference type="ARBA" id="ARBA00023125"/>
    </source>
</evidence>
<dbReference type="GO" id="GO:0035102">
    <property type="term" value="C:PRC1 complex"/>
    <property type="evidence" value="ECO:0007669"/>
    <property type="project" value="TreeGrafter"/>
</dbReference>
<feature type="region of interest" description="Disordered" evidence="8">
    <location>
        <begin position="1"/>
        <end position="24"/>
    </location>
</feature>
<evidence type="ECO:0000256" key="1">
    <source>
        <dbReference type="ARBA" id="ARBA00004123"/>
    </source>
</evidence>
<feature type="region of interest" description="Disordered" evidence="8">
    <location>
        <begin position="367"/>
        <end position="389"/>
    </location>
</feature>
<feature type="region of interest" description="Disordered" evidence="8">
    <location>
        <begin position="758"/>
        <end position="867"/>
    </location>
</feature>
<organism evidence="11 12">
    <name type="scientific">Sparus aurata</name>
    <name type="common">Gilthead sea bream</name>
    <dbReference type="NCBI Taxonomy" id="8175"/>
    <lineage>
        <taxon>Eukaryota</taxon>
        <taxon>Metazoa</taxon>
        <taxon>Chordata</taxon>
        <taxon>Craniata</taxon>
        <taxon>Vertebrata</taxon>
        <taxon>Euteleostomi</taxon>
        <taxon>Actinopterygii</taxon>
        <taxon>Neopterygii</taxon>
        <taxon>Teleostei</taxon>
        <taxon>Neoteleostei</taxon>
        <taxon>Acanthomorphata</taxon>
        <taxon>Eupercaria</taxon>
        <taxon>Spariformes</taxon>
        <taxon>Sparidae</taxon>
        <taxon>Sparus</taxon>
    </lineage>
</organism>
<feature type="domain" description="SAM" evidence="9">
    <location>
        <begin position="871"/>
        <end position="919"/>
    </location>
</feature>
<dbReference type="GO" id="GO:0045892">
    <property type="term" value="P:negative regulation of DNA-templated transcription"/>
    <property type="evidence" value="ECO:0007669"/>
    <property type="project" value="TreeGrafter"/>
</dbReference>
<name>A0A671Z1R7_SPAAU</name>
<dbReference type="InterPro" id="IPR001660">
    <property type="entry name" value="SAM"/>
</dbReference>
<dbReference type="InterPro" id="IPR050548">
    <property type="entry name" value="PcG_chromatin_remod_factors"/>
</dbReference>
<dbReference type="Ensembl" id="ENSSAUT00010072129.1">
    <property type="protein sequence ID" value="ENSSAUP00010068922.1"/>
    <property type="gene ID" value="ENSSAUG00010027331.1"/>
</dbReference>
<dbReference type="AlphaFoldDB" id="A0A671Z1R7"/>
<keyword evidence="2" id="KW-0479">Metal-binding</keyword>
<feature type="compositionally biased region" description="Low complexity" evidence="8">
    <location>
        <begin position="380"/>
        <end position="389"/>
    </location>
</feature>
<comment type="subcellular location">
    <subcellularLocation>
        <location evidence="1">Nucleus</location>
    </subcellularLocation>
</comment>
<feature type="compositionally biased region" description="Low complexity" evidence="8">
    <location>
        <begin position="13"/>
        <end position="24"/>
    </location>
</feature>
<dbReference type="InParanoid" id="A0A671Z1R7"/>
<evidence type="ECO:0000256" key="6">
    <source>
        <dbReference type="ARBA" id="ARBA00023242"/>
    </source>
</evidence>
<feature type="region of interest" description="Disordered" evidence="8">
    <location>
        <begin position="402"/>
        <end position="446"/>
    </location>
</feature>
<evidence type="ECO:0000256" key="7">
    <source>
        <dbReference type="PROSITE-ProRule" id="PRU00367"/>
    </source>
</evidence>
<keyword evidence="5" id="KW-0238">DNA-binding</keyword>